<dbReference type="Pfam" id="PF08668">
    <property type="entry name" value="HDOD"/>
    <property type="match status" value="1"/>
</dbReference>
<dbReference type="PROSITE" id="PS51833">
    <property type="entry name" value="HDOD"/>
    <property type="match status" value="1"/>
</dbReference>
<gene>
    <name evidence="2" type="ORF">DBT_0332</name>
</gene>
<dbReference type="PANTHER" id="PTHR33525">
    <property type="match status" value="1"/>
</dbReference>
<dbReference type="SUPFAM" id="SSF109604">
    <property type="entry name" value="HD-domain/PDEase-like"/>
    <property type="match status" value="1"/>
</dbReference>
<proteinExistence type="predicted"/>
<dbReference type="InterPro" id="IPR003607">
    <property type="entry name" value="HD/PDEase_dom"/>
</dbReference>
<dbReference type="OrthoDB" id="9803649at2"/>
<accession>A0A1B9F9H9</accession>
<name>A0A1B9F9H9_9BACT</name>
<evidence type="ECO:0000259" key="1">
    <source>
        <dbReference type="PROSITE" id="PS51833"/>
    </source>
</evidence>
<dbReference type="InterPro" id="IPR013976">
    <property type="entry name" value="HDOD"/>
</dbReference>
<sequence length="285" mass="31847">MEKIDLSQAIAKAKELPVLPQTIAQLLHELQNPDLDIEELSKDIALDQAITAKILRLVNSSFYGMPGQIGNLNQAVVILGLDTIKNVVLTIAMVKAFKLHDLREEGFMLEDFWRHTIATGLITQALSKFSDAPNKQDAFVAGLLHDIGKLLLLQVAPEGFKRAFNMVKKDELFFWEAERKLLSADHTELGAWLGKKWHFPVHLQEVMYFHHRPEKSENKLVHSVHIADGLAIALGIGNSGCTFVPKISRKAWDNLGLCSVALRELLGEMEGIFEEVGQTAKILLE</sequence>
<evidence type="ECO:0000313" key="2">
    <source>
        <dbReference type="EMBL" id="OCC16515.1"/>
    </source>
</evidence>
<dbReference type="RefSeq" id="WP_067615735.1">
    <property type="nucleotide sequence ID" value="NZ_MAGO01000001.1"/>
</dbReference>
<evidence type="ECO:0000313" key="3">
    <source>
        <dbReference type="Proteomes" id="UP000093080"/>
    </source>
</evidence>
<dbReference type="InterPro" id="IPR006675">
    <property type="entry name" value="HDIG_dom"/>
</dbReference>
<dbReference type="SMART" id="SM00471">
    <property type="entry name" value="HDc"/>
    <property type="match status" value="1"/>
</dbReference>
<dbReference type="CDD" id="cd00077">
    <property type="entry name" value="HDc"/>
    <property type="match status" value="1"/>
</dbReference>
<dbReference type="EMBL" id="MAGO01000001">
    <property type="protein sequence ID" value="OCC16515.1"/>
    <property type="molecule type" value="Genomic_DNA"/>
</dbReference>
<dbReference type="STRING" id="1156395.DBT_0332"/>
<dbReference type="Gene3D" id="1.10.3210.10">
    <property type="entry name" value="Hypothetical protein af1432"/>
    <property type="match status" value="1"/>
</dbReference>
<dbReference type="AlphaFoldDB" id="A0A1B9F9H9"/>
<keyword evidence="3" id="KW-1185">Reference proteome</keyword>
<dbReference type="Proteomes" id="UP000093080">
    <property type="component" value="Unassembled WGS sequence"/>
</dbReference>
<dbReference type="NCBIfam" id="TIGR00277">
    <property type="entry name" value="HDIG"/>
    <property type="match status" value="1"/>
</dbReference>
<comment type="caution">
    <text evidence="2">The sequence shown here is derived from an EMBL/GenBank/DDBJ whole genome shotgun (WGS) entry which is preliminary data.</text>
</comment>
<dbReference type="PANTHER" id="PTHR33525:SF3">
    <property type="entry name" value="RIBONUCLEASE Y"/>
    <property type="match status" value="1"/>
</dbReference>
<feature type="domain" description="HDOD" evidence="1">
    <location>
        <begin position="16"/>
        <end position="213"/>
    </location>
</feature>
<organism evidence="2 3">
    <name type="scientific">Dissulfuribacter thermophilus</name>
    <dbReference type="NCBI Taxonomy" id="1156395"/>
    <lineage>
        <taxon>Bacteria</taxon>
        <taxon>Pseudomonadati</taxon>
        <taxon>Thermodesulfobacteriota</taxon>
        <taxon>Dissulfuribacteria</taxon>
        <taxon>Dissulfuribacterales</taxon>
        <taxon>Dissulfuribacteraceae</taxon>
        <taxon>Dissulfuribacter</taxon>
    </lineage>
</organism>
<reference evidence="2 3" key="1">
    <citation type="submission" date="2016-06" db="EMBL/GenBank/DDBJ databases">
        <title>Respiratory ammonification of nitrate coupled to the oxidation of elemental sulfur in deep-sea autotrophic thermophilic bacteria.</title>
        <authorList>
            <person name="Slobodkina G.B."/>
            <person name="Mardanov A.V."/>
            <person name="Ravin N.V."/>
            <person name="Frolova A.A."/>
            <person name="Viryasiv M.B."/>
            <person name="Chernyh N.A."/>
            <person name="Bonch-Osmolovskaya E.A."/>
            <person name="Slobodkin A.I."/>
        </authorList>
    </citation>
    <scope>NUCLEOTIDE SEQUENCE [LARGE SCALE GENOMIC DNA]</scope>
    <source>
        <strain evidence="2 3">S69</strain>
    </source>
</reference>
<protein>
    <submittedName>
        <fullName evidence="2">Putative signal transduction protein</fullName>
    </submittedName>
</protein>
<dbReference type="InterPro" id="IPR052340">
    <property type="entry name" value="RNase_Y/CdgJ"/>
</dbReference>